<keyword evidence="3 6" id="KW-0378">Hydrolase</keyword>
<feature type="domain" description="Peptidase M48" evidence="7">
    <location>
        <begin position="139"/>
        <end position="262"/>
    </location>
</feature>
<keyword evidence="5 6" id="KW-0482">Metalloprotease</keyword>
<proteinExistence type="inferred from homology"/>
<evidence type="ECO:0000259" key="7">
    <source>
        <dbReference type="Pfam" id="PF01435"/>
    </source>
</evidence>
<evidence type="ECO:0000256" key="3">
    <source>
        <dbReference type="ARBA" id="ARBA00022801"/>
    </source>
</evidence>
<evidence type="ECO:0000313" key="8">
    <source>
        <dbReference type="EMBL" id="PCI76547.1"/>
    </source>
</evidence>
<comment type="cofactor">
    <cofactor evidence="6">
        <name>Zn(2+)</name>
        <dbReference type="ChEBI" id="CHEBI:29105"/>
    </cofactor>
    <text evidence="6">Binds 1 zinc ion per subunit.</text>
</comment>
<sequence length="304" mass="34705">MSISMHRSAEAQSRAKAFKLAQSVPLPLLVAIQKSVKNKFEKQVSRSGYSMCSLKQVAQIPSLGKEVQSLIKQFTGRSKLLWQALGTIWPEIKEMHMDIKVHNSPKFHVGTAGPGMVYITLQTFQDVLRLSPKGRKQALNRLTGILAHELGHNFMRHILQKSIQYLQKPNKYHDNYYPTLDNKSKQLLQDVINKMPTTPLSNHQKEFEADTIGDLLITIAKRSNKNWGTPNIMYDLWTNFFPSLKPENVDLVRKSHPSYRQRQLQAARVTCCLYSAIVTHRTTDVTSPVMREKLLDTIPTKSNL</sequence>
<keyword evidence="1 6" id="KW-0645">Protease</keyword>
<reference evidence="9" key="1">
    <citation type="submission" date="2017-08" db="EMBL/GenBank/DDBJ databases">
        <title>A dynamic microbial community with high functional redundancy inhabits the cold, oxic subseafloor aquifer.</title>
        <authorList>
            <person name="Tully B.J."/>
            <person name="Wheat C.G."/>
            <person name="Glazer B.T."/>
            <person name="Huber J.A."/>
        </authorList>
    </citation>
    <scope>NUCLEOTIDE SEQUENCE [LARGE SCALE GENOMIC DNA]</scope>
</reference>
<dbReference type="InterPro" id="IPR001915">
    <property type="entry name" value="Peptidase_M48"/>
</dbReference>
<evidence type="ECO:0000256" key="6">
    <source>
        <dbReference type="RuleBase" id="RU003983"/>
    </source>
</evidence>
<comment type="caution">
    <text evidence="8">The sequence shown here is derived from an EMBL/GenBank/DDBJ whole genome shotgun (WGS) entry which is preliminary data.</text>
</comment>
<accession>A0A2A4X3C0</accession>
<dbReference type="AlphaFoldDB" id="A0A2A4X3C0"/>
<evidence type="ECO:0000313" key="9">
    <source>
        <dbReference type="Proteomes" id="UP000218775"/>
    </source>
</evidence>
<organism evidence="8 9">
    <name type="scientific">Aerophobetes bacterium</name>
    <dbReference type="NCBI Taxonomy" id="2030807"/>
    <lineage>
        <taxon>Bacteria</taxon>
        <taxon>Candidatus Aerophobota</taxon>
    </lineage>
</organism>
<dbReference type="EMBL" id="NVUK01000027">
    <property type="protein sequence ID" value="PCI76547.1"/>
    <property type="molecule type" value="Genomic_DNA"/>
</dbReference>
<dbReference type="Pfam" id="PF01435">
    <property type="entry name" value="Peptidase_M48"/>
    <property type="match status" value="1"/>
</dbReference>
<gene>
    <name evidence="8" type="ORF">COB21_04245</name>
</gene>
<dbReference type="GO" id="GO:0004222">
    <property type="term" value="F:metalloendopeptidase activity"/>
    <property type="evidence" value="ECO:0007669"/>
    <property type="project" value="InterPro"/>
</dbReference>
<evidence type="ECO:0000256" key="2">
    <source>
        <dbReference type="ARBA" id="ARBA00022723"/>
    </source>
</evidence>
<evidence type="ECO:0000256" key="1">
    <source>
        <dbReference type="ARBA" id="ARBA00022670"/>
    </source>
</evidence>
<dbReference type="Proteomes" id="UP000218775">
    <property type="component" value="Unassembled WGS sequence"/>
</dbReference>
<keyword evidence="4 6" id="KW-0862">Zinc</keyword>
<dbReference type="GO" id="GO:0006508">
    <property type="term" value="P:proteolysis"/>
    <property type="evidence" value="ECO:0007669"/>
    <property type="project" value="UniProtKB-KW"/>
</dbReference>
<dbReference type="GO" id="GO:0046872">
    <property type="term" value="F:metal ion binding"/>
    <property type="evidence" value="ECO:0007669"/>
    <property type="project" value="UniProtKB-KW"/>
</dbReference>
<protein>
    <recommendedName>
        <fullName evidence="7">Peptidase M48 domain-containing protein</fullName>
    </recommendedName>
</protein>
<evidence type="ECO:0000256" key="5">
    <source>
        <dbReference type="ARBA" id="ARBA00023049"/>
    </source>
</evidence>
<keyword evidence="2" id="KW-0479">Metal-binding</keyword>
<evidence type="ECO:0000256" key="4">
    <source>
        <dbReference type="ARBA" id="ARBA00022833"/>
    </source>
</evidence>
<name>A0A2A4X3C0_UNCAE</name>
<comment type="similarity">
    <text evidence="6">Belongs to the peptidase M48 family.</text>
</comment>